<dbReference type="InterPro" id="IPR047859">
    <property type="entry name" value="Ribosomal_bL17_CS"/>
</dbReference>
<dbReference type="Pfam" id="PF01196">
    <property type="entry name" value="Ribosomal_L17"/>
    <property type="match status" value="1"/>
</dbReference>
<dbReference type="GO" id="GO:0006412">
    <property type="term" value="P:translation"/>
    <property type="evidence" value="ECO:0007669"/>
    <property type="project" value="InterPro"/>
</dbReference>
<evidence type="ECO:0000256" key="4">
    <source>
        <dbReference type="RuleBase" id="RU000660"/>
    </source>
</evidence>
<dbReference type="SUPFAM" id="SSF64263">
    <property type="entry name" value="Prokaryotic ribosomal protein L17"/>
    <property type="match status" value="1"/>
</dbReference>
<keyword evidence="2 4" id="KW-0689">Ribosomal protein</keyword>
<organism evidence="5 6">
    <name type="scientific">Meira miltonrushii</name>
    <dbReference type="NCBI Taxonomy" id="1280837"/>
    <lineage>
        <taxon>Eukaryota</taxon>
        <taxon>Fungi</taxon>
        <taxon>Dikarya</taxon>
        <taxon>Basidiomycota</taxon>
        <taxon>Ustilaginomycotina</taxon>
        <taxon>Exobasidiomycetes</taxon>
        <taxon>Exobasidiales</taxon>
        <taxon>Brachybasidiaceae</taxon>
        <taxon>Meira</taxon>
    </lineage>
</organism>
<dbReference type="STRING" id="1280837.A0A316VB57"/>
<dbReference type="PANTHER" id="PTHR14413:SF16">
    <property type="entry name" value="LARGE RIBOSOMAL SUBUNIT PROTEIN BL17M"/>
    <property type="match status" value="1"/>
</dbReference>
<comment type="similarity">
    <text evidence="1 4">Belongs to the bacterial ribosomal protein bL17 family.</text>
</comment>
<evidence type="ECO:0000256" key="3">
    <source>
        <dbReference type="ARBA" id="ARBA00023274"/>
    </source>
</evidence>
<dbReference type="AlphaFoldDB" id="A0A316VB57"/>
<dbReference type="PANTHER" id="PTHR14413">
    <property type="entry name" value="RIBOSOMAL PROTEIN L17"/>
    <property type="match status" value="1"/>
</dbReference>
<reference evidence="5 6" key="1">
    <citation type="journal article" date="2018" name="Mol. Biol. Evol.">
        <title>Broad Genomic Sampling Reveals a Smut Pathogenic Ancestry of the Fungal Clade Ustilaginomycotina.</title>
        <authorList>
            <person name="Kijpornyongpan T."/>
            <person name="Mondo S.J."/>
            <person name="Barry K."/>
            <person name="Sandor L."/>
            <person name="Lee J."/>
            <person name="Lipzen A."/>
            <person name="Pangilinan J."/>
            <person name="LaButti K."/>
            <person name="Hainaut M."/>
            <person name="Henrissat B."/>
            <person name="Grigoriev I.V."/>
            <person name="Spatafora J.W."/>
            <person name="Aime M.C."/>
        </authorList>
    </citation>
    <scope>NUCLEOTIDE SEQUENCE [LARGE SCALE GENOMIC DNA]</scope>
    <source>
        <strain evidence="5 6">MCA 3882</strain>
    </source>
</reference>
<dbReference type="NCBIfam" id="TIGR00059">
    <property type="entry name" value="L17"/>
    <property type="match status" value="1"/>
</dbReference>
<sequence length="308" mass="34836">MKGLAFRKLGRSTGHRDALLRNLVTSLIQHERINTTVAKAKEAQREAEKIITKAKREFVEKRIGRQGNQAMRYVYQPAESMPLLQKLAERYADRPGGYTRIHLHGNRPGDNAPRALLELVDQPKGDLKLQMTAMAMGRQMYLRANNDGAGDAIQSVASALGSTPIEHDEQFHLLTRRNAEKLVKFGGEEKRALLMNKAKEHFYRLMAMRQLEGDRRIDVERTKSLKNNKPRGNSSAFTPPMQGQRRLAGMEKNVLQSGPDEPAQPFKRGDYRKNSVIRISKGVFAKRQTRNGFIPKLDRPASQPESTA</sequence>
<keyword evidence="3 4" id="KW-0687">Ribonucleoprotein</keyword>
<dbReference type="GO" id="GO:0005762">
    <property type="term" value="C:mitochondrial large ribosomal subunit"/>
    <property type="evidence" value="ECO:0007669"/>
    <property type="project" value="TreeGrafter"/>
</dbReference>
<keyword evidence="6" id="KW-1185">Reference proteome</keyword>
<accession>A0A316VB57</accession>
<dbReference type="Gene3D" id="3.90.1030.10">
    <property type="entry name" value="Ribosomal protein L17"/>
    <property type="match status" value="1"/>
</dbReference>
<evidence type="ECO:0000256" key="1">
    <source>
        <dbReference type="ARBA" id="ARBA00008777"/>
    </source>
</evidence>
<dbReference type="GeneID" id="37020355"/>
<dbReference type="InterPro" id="IPR000456">
    <property type="entry name" value="Ribosomal_bL17"/>
</dbReference>
<proteinExistence type="inferred from homology"/>
<dbReference type="EMBL" id="KZ819603">
    <property type="protein sequence ID" value="PWN34736.1"/>
    <property type="molecule type" value="Genomic_DNA"/>
</dbReference>
<dbReference type="InterPro" id="IPR036373">
    <property type="entry name" value="Ribosomal_bL17_sf"/>
</dbReference>
<gene>
    <name evidence="5" type="ORF">FA14DRAFT_160214</name>
</gene>
<dbReference type="FunCoup" id="A0A316VB57">
    <property type="interactions" value="201"/>
</dbReference>
<evidence type="ECO:0000313" key="6">
    <source>
        <dbReference type="Proteomes" id="UP000245771"/>
    </source>
</evidence>
<evidence type="ECO:0000313" key="5">
    <source>
        <dbReference type="EMBL" id="PWN34736.1"/>
    </source>
</evidence>
<dbReference type="RefSeq" id="XP_025355038.1">
    <property type="nucleotide sequence ID" value="XM_025498574.1"/>
</dbReference>
<dbReference type="PROSITE" id="PS01167">
    <property type="entry name" value="RIBOSOMAL_L17"/>
    <property type="match status" value="1"/>
</dbReference>
<name>A0A316VB57_9BASI</name>
<dbReference type="OrthoDB" id="275000at2759"/>
<protein>
    <submittedName>
        <fullName evidence="5">Ribosomal protein L17</fullName>
    </submittedName>
</protein>
<dbReference type="GO" id="GO:0003735">
    <property type="term" value="F:structural constituent of ribosome"/>
    <property type="evidence" value="ECO:0007669"/>
    <property type="project" value="InterPro"/>
</dbReference>
<evidence type="ECO:0000256" key="2">
    <source>
        <dbReference type="ARBA" id="ARBA00022980"/>
    </source>
</evidence>
<dbReference type="Proteomes" id="UP000245771">
    <property type="component" value="Unassembled WGS sequence"/>
</dbReference>
<dbReference type="InParanoid" id="A0A316VB57"/>